<dbReference type="Pfam" id="PF12697">
    <property type="entry name" value="Abhydrolase_6"/>
    <property type="match status" value="1"/>
</dbReference>
<reference evidence="3 4" key="1">
    <citation type="journal article" date="2021" name="Comput. Struct. Biotechnol. J.">
        <title>De novo genome assembly of the potent medicinal plant Rehmannia glutinosa using nanopore technology.</title>
        <authorList>
            <person name="Ma L."/>
            <person name="Dong C."/>
            <person name="Song C."/>
            <person name="Wang X."/>
            <person name="Zheng X."/>
            <person name="Niu Y."/>
            <person name="Chen S."/>
            <person name="Feng W."/>
        </authorList>
    </citation>
    <scope>NUCLEOTIDE SEQUENCE [LARGE SCALE GENOMIC DNA]</scope>
    <source>
        <strain evidence="3">DH-2019</strain>
    </source>
</reference>
<organism evidence="3 4">
    <name type="scientific">Rehmannia glutinosa</name>
    <name type="common">Chinese foxglove</name>
    <dbReference type="NCBI Taxonomy" id="99300"/>
    <lineage>
        <taxon>Eukaryota</taxon>
        <taxon>Viridiplantae</taxon>
        <taxon>Streptophyta</taxon>
        <taxon>Embryophyta</taxon>
        <taxon>Tracheophyta</taxon>
        <taxon>Spermatophyta</taxon>
        <taxon>Magnoliopsida</taxon>
        <taxon>eudicotyledons</taxon>
        <taxon>Gunneridae</taxon>
        <taxon>Pentapetalae</taxon>
        <taxon>asterids</taxon>
        <taxon>lamiids</taxon>
        <taxon>Lamiales</taxon>
        <taxon>Orobanchaceae</taxon>
        <taxon>Rehmannieae</taxon>
        <taxon>Rehmannia</taxon>
    </lineage>
</organism>
<evidence type="ECO:0000259" key="2">
    <source>
        <dbReference type="Pfam" id="PF12697"/>
    </source>
</evidence>
<dbReference type="InterPro" id="IPR000073">
    <property type="entry name" value="AB_hydrolase_1"/>
</dbReference>
<evidence type="ECO:0000313" key="4">
    <source>
        <dbReference type="Proteomes" id="UP001318860"/>
    </source>
</evidence>
<protein>
    <recommendedName>
        <fullName evidence="2">AB hydrolase-1 domain-containing protein</fullName>
    </recommendedName>
</protein>
<keyword evidence="4" id="KW-1185">Reference proteome</keyword>
<proteinExistence type="predicted"/>
<feature type="domain" description="AB hydrolase-1" evidence="2">
    <location>
        <begin position="10"/>
        <end position="94"/>
    </location>
</feature>
<keyword evidence="1" id="KW-0378">Hydrolase</keyword>
<evidence type="ECO:0000313" key="3">
    <source>
        <dbReference type="EMBL" id="KAK6116195.1"/>
    </source>
</evidence>
<dbReference type="PANTHER" id="PTHR10992:SF1083">
    <property type="entry name" value="METHYLESTERASE 1"/>
    <property type="match status" value="1"/>
</dbReference>
<dbReference type="EMBL" id="JABTTQ020003504">
    <property type="protein sequence ID" value="KAK6116195.1"/>
    <property type="molecule type" value="Genomic_DNA"/>
</dbReference>
<dbReference type="SUPFAM" id="SSF53474">
    <property type="entry name" value="alpha/beta-Hydrolases"/>
    <property type="match status" value="1"/>
</dbReference>
<gene>
    <name evidence="3" type="ORF">DH2020_050061</name>
</gene>
<sequence length="179" mass="19926">METRNQQVHIILAHGACHGAWCWYKLKPLLEAAGHRVTALDMAASGIDSRSLHELRSLADYTQPLLELMASIPAEEKVVLVGHSFGGMNLGLAMDMPSSLFLEDLSKKSAFSKEGFGSVKRVYIVCTQDKAILVNFQRWQIETIGVNQVMEIETADHMPMLSQPHELCQCLLDIANNYV</sequence>
<comment type="caution">
    <text evidence="3">The sequence shown here is derived from an EMBL/GenBank/DDBJ whole genome shotgun (WGS) entry which is preliminary data.</text>
</comment>
<dbReference type="Gene3D" id="3.40.50.1820">
    <property type="entry name" value="alpha/beta hydrolase"/>
    <property type="match status" value="2"/>
</dbReference>
<dbReference type="PANTHER" id="PTHR10992">
    <property type="entry name" value="METHYLESTERASE FAMILY MEMBER"/>
    <property type="match status" value="1"/>
</dbReference>
<dbReference type="InterPro" id="IPR045889">
    <property type="entry name" value="MES/HNL"/>
</dbReference>
<dbReference type="Proteomes" id="UP001318860">
    <property type="component" value="Unassembled WGS sequence"/>
</dbReference>
<evidence type="ECO:0000256" key="1">
    <source>
        <dbReference type="ARBA" id="ARBA00022801"/>
    </source>
</evidence>
<dbReference type="InterPro" id="IPR029058">
    <property type="entry name" value="AB_hydrolase_fold"/>
</dbReference>
<name>A0ABR0U152_REHGL</name>
<accession>A0ABR0U152</accession>